<dbReference type="AlphaFoldDB" id="A0A0A9H4K5"/>
<sequence length="46" mass="5325">MSALFPKFVTGFCNQLRCFTKAPVPFHQNHTQIYTTLAYQSKPAYK</sequence>
<proteinExistence type="predicted"/>
<reference evidence="1" key="1">
    <citation type="submission" date="2014-09" db="EMBL/GenBank/DDBJ databases">
        <authorList>
            <person name="Magalhaes I.L.F."/>
            <person name="Oliveira U."/>
            <person name="Santos F.R."/>
            <person name="Vidigal T.H.D.A."/>
            <person name="Brescovit A.D."/>
            <person name="Santos A.J."/>
        </authorList>
    </citation>
    <scope>NUCLEOTIDE SEQUENCE</scope>
    <source>
        <tissue evidence="1">Shoot tissue taken approximately 20 cm above the soil surface</tissue>
    </source>
</reference>
<reference evidence="1" key="2">
    <citation type="journal article" date="2015" name="Data Brief">
        <title>Shoot transcriptome of the giant reed, Arundo donax.</title>
        <authorList>
            <person name="Barrero R.A."/>
            <person name="Guerrero F.D."/>
            <person name="Moolhuijzen P."/>
            <person name="Goolsby J.A."/>
            <person name="Tidwell J."/>
            <person name="Bellgard S.E."/>
            <person name="Bellgard M.I."/>
        </authorList>
    </citation>
    <scope>NUCLEOTIDE SEQUENCE</scope>
    <source>
        <tissue evidence="1">Shoot tissue taken approximately 20 cm above the soil surface</tissue>
    </source>
</reference>
<evidence type="ECO:0000313" key="1">
    <source>
        <dbReference type="EMBL" id="JAE30734.1"/>
    </source>
</evidence>
<accession>A0A0A9H4K5</accession>
<protein>
    <submittedName>
        <fullName evidence="1">Uncharacterized protein</fullName>
    </submittedName>
</protein>
<organism evidence="1">
    <name type="scientific">Arundo donax</name>
    <name type="common">Giant reed</name>
    <name type="synonym">Donax arundinaceus</name>
    <dbReference type="NCBI Taxonomy" id="35708"/>
    <lineage>
        <taxon>Eukaryota</taxon>
        <taxon>Viridiplantae</taxon>
        <taxon>Streptophyta</taxon>
        <taxon>Embryophyta</taxon>
        <taxon>Tracheophyta</taxon>
        <taxon>Spermatophyta</taxon>
        <taxon>Magnoliopsida</taxon>
        <taxon>Liliopsida</taxon>
        <taxon>Poales</taxon>
        <taxon>Poaceae</taxon>
        <taxon>PACMAD clade</taxon>
        <taxon>Arundinoideae</taxon>
        <taxon>Arundineae</taxon>
        <taxon>Arundo</taxon>
    </lineage>
</organism>
<name>A0A0A9H4K5_ARUDO</name>
<dbReference type="EMBL" id="GBRH01167162">
    <property type="protein sequence ID" value="JAE30734.1"/>
    <property type="molecule type" value="Transcribed_RNA"/>
</dbReference>